<gene>
    <name evidence="2" type="ORF">HNR23_001600</name>
</gene>
<dbReference type="RefSeq" id="WP_184074794.1">
    <property type="nucleotide sequence ID" value="NZ_JACHDS010000001.1"/>
</dbReference>
<reference evidence="2 3" key="1">
    <citation type="submission" date="2020-08" db="EMBL/GenBank/DDBJ databases">
        <title>Sequencing the genomes of 1000 actinobacteria strains.</title>
        <authorList>
            <person name="Klenk H.-P."/>
        </authorList>
    </citation>
    <scope>NUCLEOTIDE SEQUENCE [LARGE SCALE GENOMIC DNA]</scope>
    <source>
        <strain evidence="2 3">DSM 46659</strain>
    </source>
</reference>
<evidence type="ECO:0000313" key="2">
    <source>
        <dbReference type="EMBL" id="MBB6171540.1"/>
    </source>
</evidence>
<accession>A0A7W9YGI6</accession>
<dbReference type="EMBL" id="JACHDS010000001">
    <property type="protein sequence ID" value="MBB6171540.1"/>
    <property type="molecule type" value="Genomic_DNA"/>
</dbReference>
<feature type="domain" description="DUF397" evidence="1">
    <location>
        <begin position="6"/>
        <end position="58"/>
    </location>
</feature>
<dbReference type="InterPro" id="IPR007278">
    <property type="entry name" value="DUF397"/>
</dbReference>
<evidence type="ECO:0000259" key="1">
    <source>
        <dbReference type="Pfam" id="PF04149"/>
    </source>
</evidence>
<evidence type="ECO:0000313" key="3">
    <source>
        <dbReference type="Proteomes" id="UP000546642"/>
    </source>
</evidence>
<dbReference type="Proteomes" id="UP000546642">
    <property type="component" value="Unassembled WGS sequence"/>
</dbReference>
<dbReference type="Pfam" id="PF04149">
    <property type="entry name" value="DUF397"/>
    <property type="match status" value="1"/>
</dbReference>
<dbReference type="AlphaFoldDB" id="A0A7W9YGI6"/>
<comment type="caution">
    <text evidence="2">The sequence shown here is derived from an EMBL/GenBank/DDBJ whole genome shotgun (WGS) entry which is preliminary data.</text>
</comment>
<protein>
    <recommendedName>
        <fullName evidence="1">DUF397 domain-containing protein</fullName>
    </recommendedName>
</protein>
<name>A0A7W9YGI6_9ACTN</name>
<sequence>MYDPRQWRKSSYSSTTGANCVEVGQAPGTMLVRDTQHRHLGSLAFGAGEWRSFVDGLKRGELV</sequence>
<keyword evidence="3" id="KW-1185">Reference proteome</keyword>
<organism evidence="2 3">
    <name type="scientific">Nocardiopsis mwathae</name>
    <dbReference type="NCBI Taxonomy" id="1472723"/>
    <lineage>
        <taxon>Bacteria</taxon>
        <taxon>Bacillati</taxon>
        <taxon>Actinomycetota</taxon>
        <taxon>Actinomycetes</taxon>
        <taxon>Streptosporangiales</taxon>
        <taxon>Nocardiopsidaceae</taxon>
        <taxon>Nocardiopsis</taxon>
    </lineage>
</organism>
<proteinExistence type="predicted"/>